<sequence>MKAYPIETINIDKAKEKQFKLVDIIHKHFDGYEFLENGDMGVVPGVGGPKYTRKVESVLADFFGSEDAVLVRGSGTGAIRNVMNTVLKPNQKILIHDAPIYPTTKVIIDSMGIETIKVNFNNILEEDEEKIRNIDFALVQHSRQKLDDSYNLEDVINKIKKVNKDINILVDDNYVVMKADKIGVELGASASAFSLFKLLGPAGIGCVVGNTEIIEKIRNINYSGGSQVQGYEAMDALRSLVYAPVSLAIQAEEGNKIIDTLNSGKIKGVKSSLIANAQSRVILVEFDEPIAKKVLEYSSKLGAAPYPIGAESRYEVTAMFYRVSGTFLKSNPKLEDYMIRINPMRSGSKTVLRVLEQAIEMALQRGDN</sequence>
<dbReference type="InterPro" id="IPR000192">
    <property type="entry name" value="Aminotrans_V_dom"/>
</dbReference>
<dbReference type="Pfam" id="PF00266">
    <property type="entry name" value="Aminotran_5"/>
    <property type="match status" value="1"/>
</dbReference>
<evidence type="ECO:0000259" key="1">
    <source>
        <dbReference type="Pfam" id="PF00266"/>
    </source>
</evidence>
<feature type="domain" description="YhfS-like C-terminal" evidence="2">
    <location>
        <begin position="256"/>
        <end position="355"/>
    </location>
</feature>
<evidence type="ECO:0000313" key="4">
    <source>
        <dbReference type="Proteomes" id="UP000467132"/>
    </source>
</evidence>
<dbReference type="EMBL" id="QXXA01000010">
    <property type="protein sequence ID" value="NBI07122.1"/>
    <property type="molecule type" value="Genomic_DNA"/>
</dbReference>
<dbReference type="SUPFAM" id="SSF53383">
    <property type="entry name" value="PLP-dependent transferases"/>
    <property type="match status" value="1"/>
</dbReference>
<dbReference type="AlphaFoldDB" id="A0A845R109"/>
<dbReference type="Gene3D" id="3.90.1150.130">
    <property type="match status" value="1"/>
</dbReference>
<dbReference type="RefSeq" id="WP_160197587.1">
    <property type="nucleotide sequence ID" value="NZ_QXXA01000010.1"/>
</dbReference>
<dbReference type="InterPro" id="IPR015421">
    <property type="entry name" value="PyrdxlP-dep_Trfase_major"/>
</dbReference>
<comment type="caution">
    <text evidence="3">The sequence shown here is derived from an EMBL/GenBank/DDBJ whole genome shotgun (WGS) entry which is preliminary data.</text>
</comment>
<evidence type="ECO:0000313" key="3">
    <source>
        <dbReference type="EMBL" id="NBI07122.1"/>
    </source>
</evidence>
<proteinExistence type="predicted"/>
<name>A0A845R109_9CLOT</name>
<organism evidence="3 4">
    <name type="scientific">Senegalia massiliensis</name>
    <dbReference type="NCBI Taxonomy" id="1720316"/>
    <lineage>
        <taxon>Bacteria</taxon>
        <taxon>Bacillati</taxon>
        <taxon>Bacillota</taxon>
        <taxon>Clostridia</taxon>
        <taxon>Eubacteriales</taxon>
        <taxon>Clostridiaceae</taxon>
        <taxon>Senegalia</taxon>
    </lineage>
</organism>
<dbReference type="InterPro" id="IPR054718">
    <property type="entry name" value="YhfS-like_C"/>
</dbReference>
<dbReference type="GO" id="GO:0008483">
    <property type="term" value="F:transaminase activity"/>
    <property type="evidence" value="ECO:0007669"/>
    <property type="project" value="UniProtKB-KW"/>
</dbReference>
<protein>
    <submittedName>
        <fullName evidence="3">Aminotransferase class V-fold PLP-dependent enzyme</fullName>
    </submittedName>
</protein>
<dbReference type="Proteomes" id="UP000467132">
    <property type="component" value="Unassembled WGS sequence"/>
</dbReference>
<dbReference type="InterPro" id="IPR015424">
    <property type="entry name" value="PyrdxlP-dep_Trfase"/>
</dbReference>
<reference evidence="3 4" key="1">
    <citation type="submission" date="2018-08" db="EMBL/GenBank/DDBJ databases">
        <title>Murine metabolic-syndrome-specific gut microbial biobank.</title>
        <authorList>
            <person name="Liu C."/>
        </authorList>
    </citation>
    <scope>NUCLEOTIDE SEQUENCE [LARGE SCALE GENOMIC DNA]</scope>
    <source>
        <strain evidence="3 4">583</strain>
    </source>
</reference>
<dbReference type="OrthoDB" id="9787096at2"/>
<keyword evidence="3" id="KW-0032">Aminotransferase</keyword>
<gene>
    <name evidence="3" type="ORF">D3Z33_09690</name>
</gene>
<keyword evidence="3" id="KW-0808">Transferase</keyword>
<evidence type="ECO:0000259" key="2">
    <source>
        <dbReference type="Pfam" id="PF22475"/>
    </source>
</evidence>
<dbReference type="Pfam" id="PF22475">
    <property type="entry name" value="YhfS-like_C"/>
    <property type="match status" value="1"/>
</dbReference>
<accession>A0A845R109</accession>
<dbReference type="Gene3D" id="3.40.640.10">
    <property type="entry name" value="Type I PLP-dependent aspartate aminotransferase-like (Major domain)"/>
    <property type="match status" value="1"/>
</dbReference>
<keyword evidence="4" id="KW-1185">Reference proteome</keyword>
<feature type="domain" description="Aminotransferase class V" evidence="1">
    <location>
        <begin position="53"/>
        <end position="226"/>
    </location>
</feature>